<name>A0A8T1TZF5_9STRA</name>
<dbReference type="OrthoDB" id="167534at2759"/>
<evidence type="ECO:0000313" key="2">
    <source>
        <dbReference type="Proteomes" id="UP000688947"/>
    </source>
</evidence>
<dbReference type="AlphaFoldDB" id="A0A8T1TZF5"/>
<comment type="caution">
    <text evidence="1">The sequence shown here is derived from an EMBL/GenBank/DDBJ whole genome shotgun (WGS) entry which is preliminary data.</text>
</comment>
<protein>
    <submittedName>
        <fullName evidence="1">Uncharacterized protein</fullName>
    </submittedName>
</protein>
<reference evidence="1" key="1">
    <citation type="submission" date="2021-01" db="EMBL/GenBank/DDBJ databases">
        <title>Phytophthora aleatoria, a newly-described species from Pinus radiata is distinct from Phytophthora cactorum isolates based on comparative genomics.</title>
        <authorList>
            <person name="Mcdougal R."/>
            <person name="Panda P."/>
            <person name="Williams N."/>
            <person name="Studholme D.J."/>
        </authorList>
    </citation>
    <scope>NUCLEOTIDE SEQUENCE</scope>
    <source>
        <strain evidence="1">NZFS 3830</strain>
    </source>
</reference>
<accession>A0A8T1TZF5</accession>
<proteinExistence type="predicted"/>
<dbReference type="Proteomes" id="UP000688947">
    <property type="component" value="Unassembled WGS sequence"/>
</dbReference>
<organism evidence="1 2">
    <name type="scientific">Phytophthora cactorum</name>
    <dbReference type="NCBI Taxonomy" id="29920"/>
    <lineage>
        <taxon>Eukaryota</taxon>
        <taxon>Sar</taxon>
        <taxon>Stramenopiles</taxon>
        <taxon>Oomycota</taxon>
        <taxon>Peronosporomycetes</taxon>
        <taxon>Peronosporales</taxon>
        <taxon>Peronosporaceae</taxon>
        <taxon>Phytophthora</taxon>
    </lineage>
</organism>
<dbReference type="EMBL" id="JAENGZ010001042">
    <property type="protein sequence ID" value="KAG6951193.1"/>
    <property type="molecule type" value="Genomic_DNA"/>
</dbReference>
<dbReference type="VEuPathDB" id="FungiDB:PC110_g14068"/>
<evidence type="ECO:0000313" key="1">
    <source>
        <dbReference type="EMBL" id="KAG6951193.1"/>
    </source>
</evidence>
<gene>
    <name evidence="1" type="ORF">JG687_00013765</name>
</gene>
<sequence length="67" mass="7804">MVNTVLDDVVKMMILDNVSEKLRSKHVRTLELLQKTLDENVELREQMSKLQKVRNVCSSPFLFADAR</sequence>